<dbReference type="EMBL" id="GL433840">
    <property type="protein sequence ID" value="EFN57015.1"/>
    <property type="molecule type" value="Genomic_DNA"/>
</dbReference>
<accession>E1ZA88</accession>
<keyword evidence="3" id="KW-1185">Reference proteome</keyword>
<proteinExistence type="predicted"/>
<dbReference type="GeneID" id="17356551"/>
<dbReference type="Proteomes" id="UP000008141">
    <property type="component" value="Unassembled WGS sequence"/>
</dbReference>
<feature type="compositionally biased region" description="Basic and acidic residues" evidence="1">
    <location>
        <begin position="67"/>
        <end position="76"/>
    </location>
</feature>
<evidence type="ECO:0000313" key="2">
    <source>
        <dbReference type="EMBL" id="EFN57015.1"/>
    </source>
</evidence>
<organism evidence="3">
    <name type="scientific">Chlorella variabilis</name>
    <name type="common">Green alga</name>
    <dbReference type="NCBI Taxonomy" id="554065"/>
    <lineage>
        <taxon>Eukaryota</taxon>
        <taxon>Viridiplantae</taxon>
        <taxon>Chlorophyta</taxon>
        <taxon>core chlorophytes</taxon>
        <taxon>Trebouxiophyceae</taxon>
        <taxon>Chlorellales</taxon>
        <taxon>Chlorellaceae</taxon>
        <taxon>Chlorella clade</taxon>
        <taxon>Chlorella</taxon>
    </lineage>
</organism>
<gene>
    <name evidence="2" type="ORF">CHLNCDRAFT_143684</name>
</gene>
<protein>
    <submittedName>
        <fullName evidence="2">Uncharacterized protein</fullName>
    </submittedName>
</protein>
<dbReference type="InParanoid" id="E1ZA88"/>
<evidence type="ECO:0000313" key="3">
    <source>
        <dbReference type="Proteomes" id="UP000008141"/>
    </source>
</evidence>
<name>E1ZA88_CHLVA</name>
<feature type="region of interest" description="Disordered" evidence="1">
    <location>
        <begin position="52"/>
        <end position="114"/>
    </location>
</feature>
<dbReference type="RefSeq" id="XP_005849117.1">
    <property type="nucleotide sequence ID" value="XM_005849055.1"/>
</dbReference>
<sequence>MDCLRLILDAEIVQDLRIDPTLLVGTCPPPFGAPTVIIKPEPAREEFLILPTTPSTTCGGATGAPMAKEEPCHETDGAVESDSAPIVAANPTKRHSGGRQPTGNPRGRPPANKAKQYKDHEIFMYTMFHDDWEKYVVTTNALWRAVQFMLRRLVKEGRLRDPTVICCAKGKNLRFDTDRLKAEGVNSWEAFVSNYL</sequence>
<evidence type="ECO:0000256" key="1">
    <source>
        <dbReference type="SAM" id="MobiDB-lite"/>
    </source>
</evidence>
<dbReference type="KEGG" id="cvr:CHLNCDRAFT_143684"/>
<reference evidence="2 3" key="1">
    <citation type="journal article" date="2010" name="Plant Cell">
        <title>The Chlorella variabilis NC64A genome reveals adaptation to photosymbiosis, coevolution with viruses, and cryptic sex.</title>
        <authorList>
            <person name="Blanc G."/>
            <person name="Duncan G."/>
            <person name="Agarkova I."/>
            <person name="Borodovsky M."/>
            <person name="Gurnon J."/>
            <person name="Kuo A."/>
            <person name="Lindquist E."/>
            <person name="Lucas S."/>
            <person name="Pangilinan J."/>
            <person name="Polle J."/>
            <person name="Salamov A."/>
            <person name="Terry A."/>
            <person name="Yamada T."/>
            <person name="Dunigan D.D."/>
            <person name="Grigoriev I.V."/>
            <person name="Claverie J.M."/>
            <person name="Van Etten J.L."/>
        </authorList>
    </citation>
    <scope>NUCLEOTIDE SEQUENCE [LARGE SCALE GENOMIC DNA]</scope>
    <source>
        <strain evidence="2 3">NC64A</strain>
    </source>
</reference>
<dbReference type="AlphaFoldDB" id="E1ZA88"/>